<dbReference type="Pfam" id="PF13830">
    <property type="entry name" value="DUF4192"/>
    <property type="match status" value="1"/>
</dbReference>
<reference evidence="1 2" key="1">
    <citation type="submission" date="2024-08" db="EMBL/GenBank/DDBJ databases">
        <title>Genome mining of Saccharopolyspora cebuensis PGLac3 from Nigerian medicinal plant.</title>
        <authorList>
            <person name="Ezeobiora C.E."/>
            <person name="Igbokwe N.H."/>
            <person name="Amin D.H."/>
            <person name="Mendie U.E."/>
        </authorList>
    </citation>
    <scope>NUCLEOTIDE SEQUENCE [LARGE SCALE GENOMIC DNA]</scope>
    <source>
        <strain evidence="1 2">PGLac3</strain>
    </source>
</reference>
<dbReference type="Proteomes" id="UP001564626">
    <property type="component" value="Unassembled WGS sequence"/>
</dbReference>
<accession>A0ABV4CNE9</accession>
<proteinExistence type="predicted"/>
<sequence length="347" mass="36714">MSSSSIVLSSPEELLAAVPHLVGHYPQESLVVITIHDTAAAPQLGVTVRMDLHTPDVLLWHAREHLAGVLDRKGVDELVLVVISADSEDGVTPPHADVVRGMTHVLEEAGFPTRHALWTREIRAGAVWRSYTHPDFAGTLPDPQASVAAAEFAVEGAVTYGSRDELAALVAPPADVDRTARAAQIDAVVDWGADLGDQEGLRQDCRTVLGAIRRTQDDAALVDDELVQLAAALADVRVRDFALMASCGAAAIAAQQLWLTLIRFVPDPEVPDIACLVAFTAQLHGEGGLASVALERAIAIEPDHTLTNLLRRAIGAGIPPEALTSIAEEAAAEVFDILGEPLGIGED</sequence>
<evidence type="ECO:0000313" key="2">
    <source>
        <dbReference type="Proteomes" id="UP001564626"/>
    </source>
</evidence>
<keyword evidence="2" id="KW-1185">Reference proteome</keyword>
<comment type="caution">
    <text evidence="1">The sequence shown here is derived from an EMBL/GenBank/DDBJ whole genome shotgun (WGS) entry which is preliminary data.</text>
</comment>
<dbReference type="InterPro" id="IPR025447">
    <property type="entry name" value="DUF4192"/>
</dbReference>
<evidence type="ECO:0000313" key="1">
    <source>
        <dbReference type="EMBL" id="MEY8042616.1"/>
    </source>
</evidence>
<gene>
    <name evidence="1" type="ORF">AB8O55_24690</name>
</gene>
<name>A0ABV4CNE9_9PSEU</name>
<dbReference type="RefSeq" id="WP_369775468.1">
    <property type="nucleotide sequence ID" value="NZ_JBGEHV010000061.1"/>
</dbReference>
<dbReference type="EMBL" id="JBGEHV010000061">
    <property type="protein sequence ID" value="MEY8042616.1"/>
    <property type="molecule type" value="Genomic_DNA"/>
</dbReference>
<protein>
    <submittedName>
        <fullName evidence="1">DUF4192 domain-containing protein</fullName>
    </submittedName>
</protein>
<organism evidence="1 2">
    <name type="scientific">Saccharopolyspora cebuensis</name>
    <dbReference type="NCBI Taxonomy" id="418759"/>
    <lineage>
        <taxon>Bacteria</taxon>
        <taxon>Bacillati</taxon>
        <taxon>Actinomycetota</taxon>
        <taxon>Actinomycetes</taxon>
        <taxon>Pseudonocardiales</taxon>
        <taxon>Pseudonocardiaceae</taxon>
        <taxon>Saccharopolyspora</taxon>
    </lineage>
</organism>